<name>A0A6C0J9C7_9ZZZZ</name>
<sequence length="74" mass="7975">MSTCDADFVEIEQAYHNSVAVSPLADAVSPLADVTYTASGIRGMTAEERQAIPPMLLILGTMMEDMTHTSNQQT</sequence>
<proteinExistence type="predicted"/>
<evidence type="ECO:0000313" key="1">
    <source>
        <dbReference type="EMBL" id="QHU02385.1"/>
    </source>
</evidence>
<accession>A0A6C0J9C7</accession>
<dbReference type="AlphaFoldDB" id="A0A6C0J9C7"/>
<protein>
    <submittedName>
        <fullName evidence="1">Uncharacterized protein</fullName>
    </submittedName>
</protein>
<organism evidence="1">
    <name type="scientific">viral metagenome</name>
    <dbReference type="NCBI Taxonomy" id="1070528"/>
    <lineage>
        <taxon>unclassified sequences</taxon>
        <taxon>metagenomes</taxon>
        <taxon>organismal metagenomes</taxon>
    </lineage>
</organism>
<reference evidence="1" key="1">
    <citation type="journal article" date="2020" name="Nature">
        <title>Giant virus diversity and host interactions through global metagenomics.</title>
        <authorList>
            <person name="Schulz F."/>
            <person name="Roux S."/>
            <person name="Paez-Espino D."/>
            <person name="Jungbluth S."/>
            <person name="Walsh D.A."/>
            <person name="Denef V.J."/>
            <person name="McMahon K.D."/>
            <person name="Konstantinidis K.T."/>
            <person name="Eloe-Fadrosh E.A."/>
            <person name="Kyrpides N.C."/>
            <person name="Woyke T."/>
        </authorList>
    </citation>
    <scope>NUCLEOTIDE SEQUENCE</scope>
    <source>
        <strain evidence="1">GVMAG-M-3300025880-75</strain>
    </source>
</reference>
<dbReference type="EMBL" id="MN740356">
    <property type="protein sequence ID" value="QHU02385.1"/>
    <property type="molecule type" value="Genomic_DNA"/>
</dbReference>